<keyword evidence="8" id="KW-1185">Reference proteome</keyword>
<evidence type="ECO:0000256" key="4">
    <source>
        <dbReference type="RuleBase" id="RU004262"/>
    </source>
</evidence>
<evidence type="ECO:0000259" key="6">
    <source>
        <dbReference type="Pfam" id="PF00151"/>
    </source>
</evidence>
<dbReference type="GO" id="GO:0016042">
    <property type="term" value="P:lipid catabolic process"/>
    <property type="evidence" value="ECO:0007669"/>
    <property type="project" value="TreeGrafter"/>
</dbReference>
<comment type="similarity">
    <text evidence="2 4">Belongs to the AB hydrolase superfamily. Lipase family.</text>
</comment>
<dbReference type="GO" id="GO:0017171">
    <property type="term" value="F:serine hydrolase activity"/>
    <property type="evidence" value="ECO:0007669"/>
    <property type="project" value="TreeGrafter"/>
</dbReference>
<dbReference type="InterPro" id="IPR000734">
    <property type="entry name" value="TAG_lipase"/>
</dbReference>
<feature type="domain" description="Lipase" evidence="6">
    <location>
        <begin position="1200"/>
        <end position="1464"/>
    </location>
</feature>
<dbReference type="InterPro" id="IPR013818">
    <property type="entry name" value="Lipase"/>
</dbReference>
<comment type="caution">
    <text evidence="7">The sequence shown here is derived from an EMBL/GenBank/DDBJ whole genome shotgun (WGS) entry which is preliminary data.</text>
</comment>
<dbReference type="InterPro" id="IPR029058">
    <property type="entry name" value="AB_hydrolase_fold"/>
</dbReference>
<protein>
    <recommendedName>
        <fullName evidence="6">Lipase domain-containing protein</fullName>
    </recommendedName>
</protein>
<feature type="domain" description="Lipase" evidence="6">
    <location>
        <begin position="670"/>
        <end position="866"/>
    </location>
</feature>
<feature type="domain" description="Lipase" evidence="6">
    <location>
        <begin position="346"/>
        <end position="589"/>
    </location>
</feature>
<dbReference type="GO" id="GO:0016298">
    <property type="term" value="F:lipase activity"/>
    <property type="evidence" value="ECO:0007669"/>
    <property type="project" value="InterPro"/>
</dbReference>
<gene>
    <name evidence="7" type="ORF">RN001_003850</name>
</gene>
<feature type="domain" description="Lipase" evidence="6">
    <location>
        <begin position="36"/>
        <end position="221"/>
    </location>
</feature>
<accession>A0AAN7SMI6</accession>
<feature type="chain" id="PRO_5043025143" description="Lipase domain-containing protein" evidence="5">
    <location>
        <begin position="19"/>
        <end position="1467"/>
    </location>
</feature>
<evidence type="ECO:0000256" key="2">
    <source>
        <dbReference type="ARBA" id="ARBA00010701"/>
    </source>
</evidence>
<dbReference type="SUPFAM" id="SSF53474">
    <property type="entry name" value="alpha/beta-Hydrolases"/>
    <property type="match status" value="5"/>
</dbReference>
<dbReference type="GO" id="GO:0005615">
    <property type="term" value="C:extracellular space"/>
    <property type="evidence" value="ECO:0007669"/>
    <property type="project" value="TreeGrafter"/>
</dbReference>
<evidence type="ECO:0000256" key="5">
    <source>
        <dbReference type="SAM" id="SignalP"/>
    </source>
</evidence>
<reference evidence="8" key="1">
    <citation type="submission" date="2023-01" db="EMBL/GenBank/DDBJ databases">
        <title>Key to firefly adult light organ development and bioluminescence: homeobox transcription factors regulate luciferase expression and transportation to peroxisome.</title>
        <authorList>
            <person name="Fu X."/>
        </authorList>
    </citation>
    <scope>NUCLEOTIDE SEQUENCE [LARGE SCALE GENOMIC DNA]</scope>
</reference>
<dbReference type="EMBL" id="JARPUR010000001">
    <property type="protein sequence ID" value="KAK4887579.1"/>
    <property type="molecule type" value="Genomic_DNA"/>
</dbReference>
<organism evidence="7 8">
    <name type="scientific">Aquatica leii</name>
    <dbReference type="NCBI Taxonomy" id="1421715"/>
    <lineage>
        <taxon>Eukaryota</taxon>
        <taxon>Metazoa</taxon>
        <taxon>Ecdysozoa</taxon>
        <taxon>Arthropoda</taxon>
        <taxon>Hexapoda</taxon>
        <taxon>Insecta</taxon>
        <taxon>Pterygota</taxon>
        <taxon>Neoptera</taxon>
        <taxon>Endopterygota</taxon>
        <taxon>Coleoptera</taxon>
        <taxon>Polyphaga</taxon>
        <taxon>Elateriformia</taxon>
        <taxon>Elateroidea</taxon>
        <taxon>Lampyridae</taxon>
        <taxon>Luciolinae</taxon>
        <taxon>Aquatica</taxon>
    </lineage>
</organism>
<dbReference type="Pfam" id="PF00151">
    <property type="entry name" value="Lipase"/>
    <property type="match status" value="5"/>
</dbReference>
<name>A0AAN7SMI6_9COLE</name>
<dbReference type="Proteomes" id="UP001353858">
    <property type="component" value="Unassembled WGS sequence"/>
</dbReference>
<evidence type="ECO:0000256" key="3">
    <source>
        <dbReference type="ARBA" id="ARBA00022525"/>
    </source>
</evidence>
<comment type="subcellular location">
    <subcellularLocation>
        <location evidence="1">Secreted</location>
    </subcellularLocation>
</comment>
<keyword evidence="3" id="KW-0964">Secreted</keyword>
<evidence type="ECO:0000256" key="1">
    <source>
        <dbReference type="ARBA" id="ARBA00004613"/>
    </source>
</evidence>
<dbReference type="PANTHER" id="PTHR11610:SF173">
    <property type="entry name" value="LIPASE DOMAIN-CONTAINING PROTEIN-RELATED"/>
    <property type="match status" value="1"/>
</dbReference>
<dbReference type="PANTHER" id="PTHR11610">
    <property type="entry name" value="LIPASE"/>
    <property type="match status" value="1"/>
</dbReference>
<feature type="signal peptide" evidence="5">
    <location>
        <begin position="1"/>
        <end position="18"/>
    </location>
</feature>
<proteinExistence type="inferred from homology"/>
<keyword evidence="5" id="KW-0732">Signal</keyword>
<dbReference type="PRINTS" id="PR00821">
    <property type="entry name" value="TAGLIPASE"/>
</dbReference>
<sequence>MNRKTIILLLLGVITVYGHDGMTIKELEKETTEELKKITTNKDIVANCENHPRPQKPKYVLYNRNNPNEPIFISPSNLDEIKKEKKTFFFIPGWLTTPTTSTVLSLKDAYLERYDCNFLIVDWSQNIFKPYSYVYCDVKTVSMDVSDFLCALNRELQIELKDVHVIGHSFGGHIAGFVGTYVDLECGQKIGRISGLDASGPLYKFRPEDERLSEKDALFVDDSCKTIKNITDTTLVSDIFCPSMLSIKLFAESVNSNQLIAVSCGLCSRLCKPDIVTEVYTVMGEDCREEPGFGYTDNFLIYIRDSEPYGICYDGMEVRDLEKETANELKLILRNRDLTANCTNHPKPSKPKYVLFNKEHAEIPIELSPSNLNEIKVERHTIIIIPGWLTYINNSKIMELKDAYFQRYDCNFIVVDWSKYAFVPYTSAYCDVKTHAINIADFLCALQEQSPNVQLADMHVIGHSLGAQIAGFAGKYTDLECDKKIGRITGLDPAGPLYNYKPNEDKLSKEDALFVDIIHSNYQFGALKPSGDVDFHVNCVYDQPGCVPITEVTEETLISDCYCPSVRSIELMAESVNSNQLIAVSCSRCTTVCEPDIITEVYAIMGEDCRETPEDADNFLIYTNEYPPYGAVTGRAEDRTLINFAGNLLHDVLNIATNTVLGISGKCSNPKIDNINLYLYTRNASKNPIALNFIEPRQVNTDKKVMVLIHGYISSAQNHKLLDIKNAYLEKYDCNVIMVNWSKYAWTSYSSVVCVLPKIAKLLGYFLCTLSKGKLYKLKNIHLVGHSLGAQMAGLIGQTVKVQCEQVIGRITGLDPAGPLYLDTHIDERLDSSDAEFVDVIHTNGGVFGYLTNTGHADFYPNCGTIQFCKVFLYNLEEMVKLPLYLSRPEERTLLNFAGNLLRDVLKITTNTVLKVSEKCSNPTIDNIKLYLYTRNASENPIVVNFIEPSKVNTEKKIIILIHGYISKAQNHELLDIKNAYLEKYDCNVIMVDWSEYAWTSYPSVVCILPKIANLLGNFLCTLSKQKQYKLKNIHLVGHSLGAQMSGLIGQAVKAECQQVIGRITGLDPAGPLYLDTHIDERLDATDAEFVDIIHTNGGIFGYLTNTGHADFYPNCGTIQFCKVFPIALEEILKLPFLGFAKNVHDPKLSDLDRGIVQEIFLILTKGVLKLGGECAEPIPENVTLYLYTRTTMQDPIELDYLNPYQVDTSKKVIVLIHGYVSGALTPGLQDLKKAYLERYDCNVIMVHWSTYGWGLYTNAVCMVPKIANLLGEFLCRLSEQNDYSLEKIHLVGHSLGAQMSGLTGQAVKEQCQQTIGRITGLDPAGPLFISRPIDERLDTSDANFVDIIHTNGGVFGYLTSIGHVDFYPNCGILQFCKAFQLSLSGILDLPLSVVTCHHSVSLDYMSEAVRTNNFKGIPCKGCPLLTCPPILSIFKKDRPTMGEQCHNTTRGNYFVAVNTREPFAIV</sequence>
<evidence type="ECO:0000313" key="8">
    <source>
        <dbReference type="Proteomes" id="UP001353858"/>
    </source>
</evidence>
<dbReference type="Gene3D" id="3.40.50.1820">
    <property type="entry name" value="alpha/beta hydrolase"/>
    <property type="match status" value="5"/>
</dbReference>
<feature type="domain" description="Lipase" evidence="6">
    <location>
        <begin position="914"/>
        <end position="1119"/>
    </location>
</feature>
<evidence type="ECO:0000313" key="7">
    <source>
        <dbReference type="EMBL" id="KAK4887579.1"/>
    </source>
</evidence>